<evidence type="ECO:0000313" key="5">
    <source>
        <dbReference type="EMBL" id="WWD18288.1"/>
    </source>
</evidence>
<dbReference type="PROSITE" id="PS00653">
    <property type="entry name" value="GLYCOSYL_HYDROL_F1_2"/>
    <property type="match status" value="1"/>
</dbReference>
<dbReference type="Gene3D" id="3.20.20.80">
    <property type="entry name" value="Glycosidases"/>
    <property type="match status" value="1"/>
</dbReference>
<keyword evidence="2" id="KW-0378">Hydrolase</keyword>
<dbReference type="OrthoDB" id="65569at2759"/>
<protein>
    <submittedName>
        <fullName evidence="5">Uncharacterized protein</fullName>
    </submittedName>
</protein>
<evidence type="ECO:0000256" key="1">
    <source>
        <dbReference type="ARBA" id="ARBA00010838"/>
    </source>
</evidence>
<dbReference type="GeneID" id="43590236"/>
<dbReference type="EMBL" id="CP144055">
    <property type="protein sequence ID" value="WWD18288.1"/>
    <property type="molecule type" value="Genomic_DNA"/>
</dbReference>
<proteinExistence type="inferred from homology"/>
<keyword evidence="6" id="KW-1185">Reference proteome</keyword>
<dbReference type="KEGG" id="ksn:43590236"/>
<dbReference type="AlphaFoldDB" id="A0A5M6BV42"/>
<dbReference type="RefSeq" id="XP_031859664.1">
    <property type="nucleotide sequence ID" value="XM_032006083.1"/>
</dbReference>
<dbReference type="PRINTS" id="PR00131">
    <property type="entry name" value="GLHYDRLASE1"/>
</dbReference>
<evidence type="ECO:0000256" key="2">
    <source>
        <dbReference type="ARBA" id="ARBA00022801"/>
    </source>
</evidence>
<dbReference type="GO" id="GO:0005975">
    <property type="term" value="P:carbohydrate metabolic process"/>
    <property type="evidence" value="ECO:0007669"/>
    <property type="project" value="InterPro"/>
</dbReference>
<dbReference type="SUPFAM" id="SSF51445">
    <property type="entry name" value="(Trans)glycosidases"/>
    <property type="match status" value="1"/>
</dbReference>
<dbReference type="Proteomes" id="UP000322225">
    <property type="component" value="Chromosome 5"/>
</dbReference>
<name>A0A5M6BV42_9TREE</name>
<evidence type="ECO:0000313" key="6">
    <source>
        <dbReference type="Proteomes" id="UP000322225"/>
    </source>
</evidence>
<reference evidence="5" key="2">
    <citation type="submission" date="2024-01" db="EMBL/GenBank/DDBJ databases">
        <title>Comparative genomics of Cryptococcus and Kwoniella reveals pathogenesis evolution and contrasting modes of karyotype evolution via chromosome fusion or intercentromeric recombination.</title>
        <authorList>
            <person name="Coelho M.A."/>
            <person name="David-Palma M."/>
            <person name="Shea T."/>
            <person name="Bowers K."/>
            <person name="McGinley-Smith S."/>
            <person name="Mohammad A.W."/>
            <person name="Gnirke A."/>
            <person name="Yurkov A.M."/>
            <person name="Nowrousian M."/>
            <person name="Sun S."/>
            <person name="Cuomo C.A."/>
            <person name="Heitman J."/>
        </authorList>
    </citation>
    <scope>NUCLEOTIDE SEQUENCE</scope>
    <source>
        <strain evidence="5">CBS 12478</strain>
    </source>
</reference>
<evidence type="ECO:0000256" key="3">
    <source>
        <dbReference type="ARBA" id="ARBA00023295"/>
    </source>
</evidence>
<gene>
    <name evidence="5" type="ORF">CI109_102738</name>
</gene>
<accession>A0A5M6BV42</accession>
<dbReference type="GO" id="GO:0008422">
    <property type="term" value="F:beta-glucosidase activity"/>
    <property type="evidence" value="ECO:0007669"/>
    <property type="project" value="TreeGrafter"/>
</dbReference>
<dbReference type="InterPro" id="IPR033132">
    <property type="entry name" value="GH_1_N_CS"/>
</dbReference>
<organism evidence="5 6">
    <name type="scientific">Kwoniella shandongensis</name>
    <dbReference type="NCBI Taxonomy" id="1734106"/>
    <lineage>
        <taxon>Eukaryota</taxon>
        <taxon>Fungi</taxon>
        <taxon>Dikarya</taxon>
        <taxon>Basidiomycota</taxon>
        <taxon>Agaricomycotina</taxon>
        <taxon>Tremellomycetes</taxon>
        <taxon>Tremellales</taxon>
        <taxon>Cryptococcaceae</taxon>
        <taxon>Kwoniella</taxon>
    </lineage>
</organism>
<reference evidence="5" key="1">
    <citation type="submission" date="2017-08" db="EMBL/GenBank/DDBJ databases">
        <authorList>
            <person name="Cuomo C."/>
            <person name="Billmyre B."/>
            <person name="Heitman J."/>
        </authorList>
    </citation>
    <scope>NUCLEOTIDE SEQUENCE</scope>
    <source>
        <strain evidence="5">CBS 12478</strain>
    </source>
</reference>
<sequence>MEQIITSEPRLKGSLPSDFLWGAASASYQIEGGYDADGKGPSVYDVLWKDQANGEIACDSYHLWREDIAVLKKYGMKAYRFSINWPRVITLGGANDPINEKGLEYYSTLIDALIEADIEPIVTIYHWELPYALYERYQGFYSKKEMLPDFLRYAELLFERFGARVKNWITINEPHIITTAACHLYKGKWNPETDIPRWAESMLLCHGATVDLYRRKFQTRQGGKIGITLDIDWTEPIDDSSEARHAHETWMGHVARLYADPIFYGRFPDSLMEYYGEHAPSFTEEEWKLVKGSTDFLGLNHYGTSWVTGEQWTLGEAPRMESCSGRVKRVFVKDGVVIGNRGNNGHPHDVPWGFRKLILWLHTNYTKSAQIPLMVTENGFSVDGEIDLTFEEKIHDVQRQHYYAGYIKEMLEAMVDQGVEMSGYFAWSLLDNLEWTSGWVPRFGITVVDRENDFARYPKDSAYMLGRIFRYASGQTELSESSQ</sequence>
<dbReference type="Pfam" id="PF00232">
    <property type="entry name" value="Glyco_hydro_1"/>
    <property type="match status" value="1"/>
</dbReference>
<comment type="similarity">
    <text evidence="1 4">Belongs to the glycosyl hydrolase 1 family.</text>
</comment>
<dbReference type="InterPro" id="IPR017853">
    <property type="entry name" value="GH"/>
</dbReference>
<dbReference type="PANTHER" id="PTHR10353">
    <property type="entry name" value="GLYCOSYL HYDROLASE"/>
    <property type="match status" value="1"/>
</dbReference>
<dbReference type="InterPro" id="IPR001360">
    <property type="entry name" value="Glyco_hydro_1"/>
</dbReference>
<dbReference type="PANTHER" id="PTHR10353:SF36">
    <property type="entry name" value="LP05116P"/>
    <property type="match status" value="1"/>
</dbReference>
<keyword evidence="3" id="KW-0326">Glycosidase</keyword>
<evidence type="ECO:0000256" key="4">
    <source>
        <dbReference type="RuleBase" id="RU003690"/>
    </source>
</evidence>